<keyword evidence="2" id="KW-1185">Reference proteome</keyword>
<protein>
    <submittedName>
        <fullName evidence="1">Uncharacterized protein</fullName>
    </submittedName>
</protein>
<sequence>MKHSIELFKAANTTYDTPNKIQFKLLLGSVAAYNGEIPLTRNEIKDRLSISISALKRILAESKYTGEIYEKDGRLFVNPTTVIDFNAETSNSYVKHFKFLSTTEFKEEDRRVQRFVLDMLCQHVYLKDRKYVTYLKNLITSGSREFGTFNIRTVGEMKQIIEKAGKYLDLQLECRNTKDWLVIVHGLKPEYEILGSYDSEGAMLWVSQKLYAAGFVVEVIEKSVKNQLAKVMEYYYSQLGYELAYKVFVGALDDLLYSSAFHSMVYANIDNDKQLNEISAYFRHVAEASERFVALGLALDYEKLNNIIDDVTRIAVDEGSEPSTIQELQQAKILKDSLKLKISAFETLWINNHQKGNHYLFDHQKDNQVALRYMKDLQSLLYEYWVVSK</sequence>
<gene>
    <name evidence="1" type="ORF">HP548_02850</name>
</gene>
<dbReference type="Proteomes" id="UP000577724">
    <property type="component" value="Unassembled WGS sequence"/>
</dbReference>
<proteinExistence type="predicted"/>
<comment type="caution">
    <text evidence="1">The sequence shown here is derived from an EMBL/GenBank/DDBJ whole genome shotgun (WGS) entry which is preliminary data.</text>
</comment>
<dbReference type="EMBL" id="JABMCC010000089">
    <property type="protein sequence ID" value="NUU53035.1"/>
    <property type="molecule type" value="Genomic_DNA"/>
</dbReference>
<accession>A0ABX2MIP9</accession>
<dbReference type="GeneID" id="97129626"/>
<evidence type="ECO:0000313" key="2">
    <source>
        <dbReference type="Proteomes" id="UP000577724"/>
    </source>
</evidence>
<evidence type="ECO:0000313" key="1">
    <source>
        <dbReference type="EMBL" id="NUU53035.1"/>
    </source>
</evidence>
<reference evidence="1 2" key="1">
    <citation type="submission" date="2020-05" db="EMBL/GenBank/DDBJ databases">
        <title>Genome Sequencing of Type Strains.</title>
        <authorList>
            <person name="Lemaire J.F."/>
            <person name="Inderbitzin P."/>
            <person name="Gregorio O.A."/>
            <person name="Collins S.B."/>
            <person name="Wespe N."/>
            <person name="Knight-Connoni V."/>
        </authorList>
    </citation>
    <scope>NUCLEOTIDE SEQUENCE [LARGE SCALE GENOMIC DNA]</scope>
    <source>
        <strain evidence="1 2">DSM 19942</strain>
    </source>
</reference>
<organism evidence="1 2">
    <name type="scientific">Paenibacillus taichungensis</name>
    <dbReference type="NCBI Taxonomy" id="484184"/>
    <lineage>
        <taxon>Bacteria</taxon>
        <taxon>Bacillati</taxon>
        <taxon>Bacillota</taxon>
        <taxon>Bacilli</taxon>
        <taxon>Bacillales</taxon>
        <taxon>Paenibacillaceae</taxon>
        <taxon>Paenibacillus</taxon>
    </lineage>
</organism>
<name>A0ABX2MIP9_9BACL</name>
<dbReference type="RefSeq" id="WP_090811246.1">
    <property type="nucleotide sequence ID" value="NZ_CBCRYD010000030.1"/>
</dbReference>